<proteinExistence type="inferred from homology"/>
<feature type="domain" description="UspA" evidence="2">
    <location>
        <begin position="154"/>
        <end position="273"/>
    </location>
</feature>
<dbReference type="InterPro" id="IPR006015">
    <property type="entry name" value="Universal_stress_UspA"/>
</dbReference>
<dbReference type="KEGG" id="tvl:FAZ95_12315"/>
<dbReference type="Proteomes" id="UP000298656">
    <property type="component" value="Chromosome 1"/>
</dbReference>
<gene>
    <name evidence="3" type="ORF">FAZ95_12315</name>
</gene>
<evidence type="ECO:0000256" key="1">
    <source>
        <dbReference type="ARBA" id="ARBA00008791"/>
    </source>
</evidence>
<evidence type="ECO:0000313" key="3">
    <source>
        <dbReference type="EMBL" id="QCP49889.1"/>
    </source>
</evidence>
<sequence length="275" mass="30227">MSYQTLLVHLDDSRRSDARVDFALDLARRHNAHLIGLYVVCQEMFRPLLKRDDSLNLGKLEAQGVERKNRAHERFVAAAERAGCRFEWQAPAGPALEAAALYARHADLVIVGQEDPDDQASYIARDFVEDLVMTAGRPVIVLPYAGRVATFGENVVVAWDDSREAARALADALPILKRARFVTVTTVEKHPDRDEPAGFDVSGYLERHGVRAGFASIPRASGVSTGATLLNQLSDVHADLLVMGAYAHARARERLLGGVTHTLLETMTVPVLMSH</sequence>
<feature type="domain" description="UspA" evidence="2">
    <location>
        <begin position="3"/>
        <end position="142"/>
    </location>
</feature>
<dbReference type="EMBL" id="CP040077">
    <property type="protein sequence ID" value="QCP49889.1"/>
    <property type="molecule type" value="Genomic_DNA"/>
</dbReference>
<dbReference type="CDD" id="cd00293">
    <property type="entry name" value="USP-like"/>
    <property type="match status" value="1"/>
</dbReference>
<protein>
    <submittedName>
        <fullName evidence="3">Universal stress protein</fullName>
    </submittedName>
</protein>
<dbReference type="PANTHER" id="PTHR46268:SF15">
    <property type="entry name" value="UNIVERSAL STRESS PROTEIN HP_0031"/>
    <property type="match status" value="1"/>
</dbReference>
<dbReference type="RefSeq" id="WP_137332713.1">
    <property type="nucleotide sequence ID" value="NZ_CP040077.1"/>
</dbReference>
<accession>A0A4P8IVK0</accession>
<dbReference type="SUPFAM" id="SSF52402">
    <property type="entry name" value="Adenine nucleotide alpha hydrolases-like"/>
    <property type="match status" value="2"/>
</dbReference>
<comment type="similarity">
    <text evidence="1">Belongs to the universal stress protein A family.</text>
</comment>
<evidence type="ECO:0000313" key="4">
    <source>
        <dbReference type="Proteomes" id="UP000298656"/>
    </source>
</evidence>
<dbReference type="PRINTS" id="PR01438">
    <property type="entry name" value="UNVRSLSTRESS"/>
</dbReference>
<dbReference type="AlphaFoldDB" id="A0A4P8IVK0"/>
<reference evidence="3 4" key="1">
    <citation type="submission" date="2019-05" db="EMBL/GenBank/DDBJ databases">
        <title>Burkholderia sp. DHOD12, isolated from subtropical forest soil.</title>
        <authorList>
            <person name="Gao Z.-H."/>
            <person name="Qiu L.-H."/>
        </authorList>
    </citation>
    <scope>NUCLEOTIDE SEQUENCE [LARGE SCALE GENOMIC DNA]</scope>
    <source>
        <strain evidence="3 4">DHOD12</strain>
    </source>
</reference>
<evidence type="ECO:0000259" key="2">
    <source>
        <dbReference type="Pfam" id="PF00582"/>
    </source>
</evidence>
<dbReference type="Pfam" id="PF00582">
    <property type="entry name" value="Usp"/>
    <property type="match status" value="2"/>
</dbReference>
<organism evidence="3 4">
    <name type="scientific">Trinickia violacea</name>
    <dbReference type="NCBI Taxonomy" id="2571746"/>
    <lineage>
        <taxon>Bacteria</taxon>
        <taxon>Pseudomonadati</taxon>
        <taxon>Pseudomonadota</taxon>
        <taxon>Betaproteobacteria</taxon>
        <taxon>Burkholderiales</taxon>
        <taxon>Burkholderiaceae</taxon>
        <taxon>Trinickia</taxon>
    </lineage>
</organism>
<dbReference type="OrthoDB" id="9804721at2"/>
<dbReference type="Gene3D" id="3.40.50.12370">
    <property type="match status" value="1"/>
</dbReference>
<dbReference type="InterPro" id="IPR006016">
    <property type="entry name" value="UspA"/>
</dbReference>
<dbReference type="PANTHER" id="PTHR46268">
    <property type="entry name" value="STRESS RESPONSE PROTEIN NHAX"/>
    <property type="match status" value="1"/>
</dbReference>
<name>A0A4P8IVK0_9BURK</name>
<keyword evidence="4" id="KW-1185">Reference proteome</keyword>